<comment type="similarity">
    <text evidence="3">Belongs to the DNAAF1 family.</text>
</comment>
<keyword evidence="4" id="KW-0433">Leucine-rich repeat</keyword>
<dbReference type="PANTHER" id="PTHR45973">
    <property type="entry name" value="PROTEIN PHOSPHATASE 1 REGULATORY SUBUNIT SDS22-RELATED"/>
    <property type="match status" value="1"/>
</dbReference>
<dbReference type="PANTHER" id="PTHR45973:SF9">
    <property type="entry name" value="LEUCINE-RICH REPEAT-CONTAINING PROTEIN 46"/>
    <property type="match status" value="1"/>
</dbReference>
<accession>A0A5E4NH63</accession>
<keyword evidence="7" id="KW-0966">Cell projection</keyword>
<comment type="subcellular location">
    <subcellularLocation>
        <location evidence="2">Cell projection</location>
        <location evidence="2">Cilium</location>
    </subcellularLocation>
</comment>
<reference evidence="9 10" key="1">
    <citation type="submission" date="2019-08" db="EMBL/GenBank/DDBJ databases">
        <authorList>
            <person name="Alioto T."/>
            <person name="Alioto T."/>
            <person name="Gomez Garrido J."/>
        </authorList>
    </citation>
    <scope>NUCLEOTIDE SEQUENCE [LARGE SCALE GENOMIC DNA]</scope>
</reference>
<name>A0A5E4NH63_9HEMI</name>
<protein>
    <recommendedName>
        <fullName evidence="8">Dynein axonemal assembly factor 1 homolog</fullName>
    </recommendedName>
</protein>
<evidence type="ECO:0000256" key="7">
    <source>
        <dbReference type="ARBA" id="ARBA00023273"/>
    </source>
</evidence>
<keyword evidence="10" id="KW-1185">Reference proteome</keyword>
<dbReference type="GO" id="GO:0005929">
    <property type="term" value="C:cilium"/>
    <property type="evidence" value="ECO:0007669"/>
    <property type="project" value="UniProtKB-SubCell"/>
</dbReference>
<evidence type="ECO:0000313" key="9">
    <source>
        <dbReference type="EMBL" id="VVC41926.1"/>
    </source>
</evidence>
<evidence type="ECO:0000256" key="6">
    <source>
        <dbReference type="ARBA" id="ARBA00023069"/>
    </source>
</evidence>
<keyword evidence="6" id="KW-0969">Cilium</keyword>
<dbReference type="Gene3D" id="3.80.10.10">
    <property type="entry name" value="Ribonuclease Inhibitor"/>
    <property type="match status" value="1"/>
</dbReference>
<dbReference type="OrthoDB" id="27917at2759"/>
<proteinExistence type="inferred from homology"/>
<dbReference type="InterPro" id="IPR032675">
    <property type="entry name" value="LRR_dom_sf"/>
</dbReference>
<keyword evidence="5" id="KW-0677">Repeat</keyword>
<sequence length="521" mass="61400">MDEINKNLQFLIPSSEIIKKTYLKQCSEDVSRFLSLESKFDWNIITEVDLSFLNIVHICNFTLVTNLKYLRLAQNKIQTIENLDQLTKLEKLDLSHNNILKIENLDNLTALTFISLSGNKISKLENLDTISQLQTLLINDNKITNIDELFYLTRFKYLKVLDIMNNPATEYFTPADFEAKTVKFPNLQYINSKRIPKSMILLPENELEYNRHNLSQAPDERQDILTDANGEQFMYNVIYKDDNAWKILSKLNKNVLKSFVEYEKQIKENAIALNIIRLKKIDGQEEKSLKFKMAYYTFEREWTNKNRKLIREHDEITQMRIKVRKDNENGSVITINNSGNLFSHRSLDLDPIESVTLELEDEMIALTDRLHMNNIYINESLMSMISKYESKLEDELKMFTESVAAIYANIRKSETDYSQILMDNVRATVNNRQKVIPQEITNRFENKYEIIDAASESGEKHLEQIYKHEENLISDTKKWTKKTIDDLKITEKKRFWMVIEEIRKYHDTNTDSSQTLEQELT</sequence>
<dbReference type="InterPro" id="IPR050576">
    <property type="entry name" value="Cilia_flagella_integrity"/>
</dbReference>
<dbReference type="Proteomes" id="UP000325440">
    <property type="component" value="Unassembled WGS sequence"/>
</dbReference>
<evidence type="ECO:0000256" key="4">
    <source>
        <dbReference type="ARBA" id="ARBA00022614"/>
    </source>
</evidence>
<dbReference type="PROSITE" id="PS51450">
    <property type="entry name" value="LRR"/>
    <property type="match status" value="4"/>
</dbReference>
<evidence type="ECO:0000256" key="8">
    <source>
        <dbReference type="ARBA" id="ARBA00024433"/>
    </source>
</evidence>
<dbReference type="InterPro" id="IPR001611">
    <property type="entry name" value="Leu-rich_rpt"/>
</dbReference>
<evidence type="ECO:0000313" key="10">
    <source>
        <dbReference type="Proteomes" id="UP000325440"/>
    </source>
</evidence>
<dbReference type="SMART" id="SM00365">
    <property type="entry name" value="LRR_SD22"/>
    <property type="match status" value="4"/>
</dbReference>
<dbReference type="Pfam" id="PF14580">
    <property type="entry name" value="LRR_9"/>
    <property type="match status" value="1"/>
</dbReference>
<dbReference type="EMBL" id="CABPRJ010001931">
    <property type="protein sequence ID" value="VVC41926.1"/>
    <property type="molecule type" value="Genomic_DNA"/>
</dbReference>
<evidence type="ECO:0000256" key="3">
    <source>
        <dbReference type="ARBA" id="ARBA00006453"/>
    </source>
</evidence>
<gene>
    <name evidence="9" type="ORF">CINCED_3A023180</name>
</gene>
<evidence type="ECO:0000256" key="5">
    <source>
        <dbReference type="ARBA" id="ARBA00022737"/>
    </source>
</evidence>
<evidence type="ECO:0000256" key="1">
    <source>
        <dbReference type="ARBA" id="ARBA00003843"/>
    </source>
</evidence>
<dbReference type="SUPFAM" id="SSF52075">
    <property type="entry name" value="Outer arm dynein light chain 1"/>
    <property type="match status" value="1"/>
</dbReference>
<dbReference type="AlphaFoldDB" id="A0A5E4NH63"/>
<organism evidence="9 10">
    <name type="scientific">Cinara cedri</name>
    <dbReference type="NCBI Taxonomy" id="506608"/>
    <lineage>
        <taxon>Eukaryota</taxon>
        <taxon>Metazoa</taxon>
        <taxon>Ecdysozoa</taxon>
        <taxon>Arthropoda</taxon>
        <taxon>Hexapoda</taxon>
        <taxon>Insecta</taxon>
        <taxon>Pterygota</taxon>
        <taxon>Neoptera</taxon>
        <taxon>Paraneoptera</taxon>
        <taxon>Hemiptera</taxon>
        <taxon>Sternorrhyncha</taxon>
        <taxon>Aphidomorpha</taxon>
        <taxon>Aphidoidea</taxon>
        <taxon>Aphididae</taxon>
        <taxon>Lachninae</taxon>
        <taxon>Cinara</taxon>
    </lineage>
</organism>
<comment type="function">
    <text evidence="1">Cilium-specific protein required for cilia structures.</text>
</comment>
<evidence type="ECO:0000256" key="2">
    <source>
        <dbReference type="ARBA" id="ARBA00004138"/>
    </source>
</evidence>